<protein>
    <submittedName>
        <fullName evidence="2">IRG-type G domain-containing protein</fullName>
    </submittedName>
</protein>
<name>A0AC35FD60_9BILA</name>
<dbReference type="Proteomes" id="UP000887580">
    <property type="component" value="Unplaced"/>
</dbReference>
<organism evidence="1 2">
    <name type="scientific">Panagrolaimus sp. PS1159</name>
    <dbReference type="NCBI Taxonomy" id="55785"/>
    <lineage>
        <taxon>Eukaryota</taxon>
        <taxon>Metazoa</taxon>
        <taxon>Ecdysozoa</taxon>
        <taxon>Nematoda</taxon>
        <taxon>Chromadorea</taxon>
        <taxon>Rhabditida</taxon>
        <taxon>Tylenchina</taxon>
        <taxon>Panagrolaimomorpha</taxon>
        <taxon>Panagrolaimoidea</taxon>
        <taxon>Panagrolaimidae</taxon>
        <taxon>Panagrolaimus</taxon>
    </lineage>
</organism>
<evidence type="ECO:0000313" key="2">
    <source>
        <dbReference type="WBParaSite" id="PS1159_v2.g1620.t1"/>
    </source>
</evidence>
<accession>A0AC35FD60</accession>
<evidence type="ECO:0000313" key="1">
    <source>
        <dbReference type="Proteomes" id="UP000887580"/>
    </source>
</evidence>
<dbReference type="WBParaSite" id="PS1159_v2.g1620.t1">
    <property type="protein sequence ID" value="PS1159_v2.g1620.t1"/>
    <property type="gene ID" value="PS1159_v2.g1620"/>
</dbReference>
<proteinExistence type="predicted"/>
<reference evidence="2" key="1">
    <citation type="submission" date="2022-11" db="UniProtKB">
        <authorList>
            <consortium name="WormBaseParasite"/>
        </authorList>
    </citation>
    <scope>IDENTIFICATION</scope>
</reference>
<sequence length="326" mass="38054">MVWWGNPELENAKKELEQLKVILDVTKGELELKKIEVQAAIAEKELAEVDCQKVIEKVNTEKDQYLQEMKELCDQKIRDFEEKSSKEIKIERQRYDILEKRLTNERDEGKRNVERLQRKIDELQEQVVNAINDNRDREAELRIECDKKVEREKSILIEQFTQQIVNVQQMKNAHTDQVVGLLTQHLSQRNQEVERLTADLKNLHTEFNNSKDSFVTYFKAKPKNDIEIPKHLKKIIEKAKKDLNLDTKNFYNIAFVGHTCTGKSSLINAIREIDDRDATMAAPVGDMETTMVIQPYTFADPQLKHVKIYDVPGAGTISHDAINYYR</sequence>